<keyword evidence="2" id="KW-0472">Membrane</keyword>
<dbReference type="VEuPathDB" id="FungiDB:FUN_017390"/>
<evidence type="ECO:0000313" key="3">
    <source>
        <dbReference type="EMBL" id="PKY56905.1"/>
    </source>
</evidence>
<evidence type="ECO:0000313" key="4">
    <source>
        <dbReference type="Proteomes" id="UP000234323"/>
    </source>
</evidence>
<gene>
    <name evidence="3" type="ORF">RhiirA4_428586</name>
</gene>
<dbReference type="VEuPathDB" id="FungiDB:RhiirFUN_005719"/>
<protein>
    <recommendedName>
        <fullName evidence="5">Ion transport domain-containing protein</fullName>
    </recommendedName>
</protein>
<name>A0A2I1HDI7_9GLOM</name>
<dbReference type="VEuPathDB" id="FungiDB:RhiirA1_459032"/>
<keyword evidence="2" id="KW-1133">Transmembrane helix</keyword>
<dbReference type="Proteomes" id="UP000234323">
    <property type="component" value="Unassembled WGS sequence"/>
</dbReference>
<keyword evidence="2" id="KW-0812">Transmembrane</keyword>
<organism evidence="3 4">
    <name type="scientific">Rhizophagus irregularis</name>
    <dbReference type="NCBI Taxonomy" id="588596"/>
    <lineage>
        <taxon>Eukaryota</taxon>
        <taxon>Fungi</taxon>
        <taxon>Fungi incertae sedis</taxon>
        <taxon>Mucoromycota</taxon>
        <taxon>Glomeromycotina</taxon>
        <taxon>Glomeromycetes</taxon>
        <taxon>Glomerales</taxon>
        <taxon>Glomeraceae</taxon>
        <taxon>Rhizophagus</taxon>
    </lineage>
</organism>
<feature type="transmembrane region" description="Helical" evidence="2">
    <location>
        <begin position="715"/>
        <end position="738"/>
    </location>
</feature>
<comment type="caution">
    <text evidence="3">The sequence shown here is derived from an EMBL/GenBank/DDBJ whole genome shotgun (WGS) entry which is preliminary data.</text>
</comment>
<accession>A0A2I1HDI7</accession>
<reference evidence="3 4" key="1">
    <citation type="submission" date="2015-10" db="EMBL/GenBank/DDBJ databases">
        <title>Genome analyses suggest a sexual origin of heterokaryosis in a supposedly ancient asexual fungus.</title>
        <authorList>
            <person name="Ropars J."/>
            <person name="Sedzielewska K."/>
            <person name="Noel J."/>
            <person name="Charron P."/>
            <person name="Farinelli L."/>
            <person name="Marton T."/>
            <person name="Kruger M."/>
            <person name="Pelin A."/>
            <person name="Brachmann A."/>
            <person name="Corradi N."/>
        </authorList>
    </citation>
    <scope>NUCLEOTIDE SEQUENCE [LARGE SCALE GENOMIC DNA]</scope>
    <source>
        <strain evidence="3 4">A4</strain>
    </source>
</reference>
<dbReference type="Gene3D" id="2.130.10.10">
    <property type="entry name" value="YVTN repeat-like/Quinoprotein amine dehydrogenase"/>
    <property type="match status" value="1"/>
</dbReference>
<feature type="compositionally biased region" description="Basic and acidic residues" evidence="1">
    <location>
        <begin position="21"/>
        <end position="31"/>
    </location>
</feature>
<evidence type="ECO:0008006" key="5">
    <source>
        <dbReference type="Google" id="ProtNLM"/>
    </source>
</evidence>
<proteinExistence type="predicted"/>
<evidence type="ECO:0000256" key="2">
    <source>
        <dbReference type="SAM" id="Phobius"/>
    </source>
</evidence>
<dbReference type="SUPFAM" id="SSF69322">
    <property type="entry name" value="Tricorn protease domain 2"/>
    <property type="match status" value="1"/>
</dbReference>
<feature type="transmembrane region" description="Helical" evidence="2">
    <location>
        <begin position="831"/>
        <end position="854"/>
    </location>
</feature>
<dbReference type="AlphaFoldDB" id="A0A2I1HDI7"/>
<dbReference type="EMBL" id="LLXI01002342">
    <property type="protein sequence ID" value="PKY56905.1"/>
    <property type="molecule type" value="Genomic_DNA"/>
</dbReference>
<evidence type="ECO:0000256" key="1">
    <source>
        <dbReference type="SAM" id="MobiDB-lite"/>
    </source>
</evidence>
<dbReference type="VEuPathDB" id="FungiDB:RhiirFUN_009021"/>
<keyword evidence="4" id="KW-1185">Reference proteome</keyword>
<feature type="region of interest" description="Disordered" evidence="1">
    <location>
        <begin position="1"/>
        <end position="39"/>
    </location>
</feature>
<feature type="transmembrane region" description="Helical" evidence="2">
    <location>
        <begin position="750"/>
        <end position="770"/>
    </location>
</feature>
<dbReference type="InterPro" id="IPR015943">
    <property type="entry name" value="WD40/YVTN_repeat-like_dom_sf"/>
</dbReference>
<sequence>MSEKSDASIEIEIDQNDTNIDEPHNDNDKPPHNGKSITKVEVSPSEKYLVTYSQDDRSIIGWNVEDVNEGQLKPEFSLEIYDISDKESQICVSDDKKFAYINYDNRLGIYDMNRQKIELDVDHYSHYDYCIFNSVDELILFGTYKHYDKIIWIYSTQTKNNKWKCKRIYEIPHTFKFISISKYDKFYFYSNKFIYEWDLLTGKSIKIFGSKEIKYDDGLKYEYENDFVKVEMFNNEKYIFIKFNDKIVIYPIELEVPFSLNDIQLNDFMCRTGLIRLLLNESEIKNFMIHCWKECLNRLKKNVKLSKEYQTTHPDYLLEYDSYFHVTTKYAFGVLNGYICKIKLEEEITKMNFSLKNSDIIIDDCEDWYFDNDFNKETYVTLKIHKYPYMDTIRALFQEVMSDYTREDEERVLTQNLIKWKIKIGRISYRNYEIELQVFKKINDNSEWNLICRTSKNYKKRIDKLRDHEKVFSKPTLPLPNFNKYLLASLKKDNEECFLKHGVELLLYAIKEYESRQYYIDEVERPNSVFINDICIICINYDNKEMLLKYVVELYSLLIKERSKYKDKDEKIANLKLLICDNYKRCISYDNKEILLKYGVKLLTFVIEERQSDLIDEIYKKCIKYFREDPENNRMFLSIIVSTMPLLSEYYPEYISRYSLETTMIIDFPFYNYKWYLELMKPQPSVFVKIISKDIYKTWDGEALINFKWNTYGKYYYAMIWIGFMALLGCFTTAATIPKQYIDENIQKQLLIASIILGFVHLGFEVRQMIYDFNKWILDFWNIFDSFFIQKPDGNTNMFVDFRTALFGMYLFLTGDSSALSNWSYTDNPSLAILVVLFSLLIVVYLMNLFIGLLNMAIDKDNDRVSYLMLKAQVLYLYII</sequence>